<evidence type="ECO:0000313" key="4">
    <source>
        <dbReference type="Proteomes" id="UP000799324"/>
    </source>
</evidence>
<evidence type="ECO:0000256" key="2">
    <source>
        <dbReference type="SAM" id="SignalP"/>
    </source>
</evidence>
<protein>
    <recommendedName>
        <fullName evidence="5">Ubiquitin 3 binding protein But2 C-terminal domain-containing protein</fullName>
    </recommendedName>
</protein>
<evidence type="ECO:0000256" key="1">
    <source>
        <dbReference type="SAM" id="MobiDB-lite"/>
    </source>
</evidence>
<evidence type="ECO:0000313" key="3">
    <source>
        <dbReference type="EMBL" id="KAF2651879.1"/>
    </source>
</evidence>
<feature type="chain" id="PRO_5025466984" description="Ubiquitin 3 binding protein But2 C-terminal domain-containing protein" evidence="2">
    <location>
        <begin position="18"/>
        <end position="256"/>
    </location>
</feature>
<accession>A0A6A6SW17</accession>
<proteinExistence type="predicted"/>
<dbReference type="OrthoDB" id="5431298at2759"/>
<keyword evidence="4" id="KW-1185">Reference proteome</keyword>
<feature type="region of interest" description="Disordered" evidence="1">
    <location>
        <begin position="61"/>
        <end position="84"/>
    </location>
</feature>
<dbReference type="AlphaFoldDB" id="A0A6A6SW17"/>
<evidence type="ECO:0008006" key="5">
    <source>
        <dbReference type="Google" id="ProtNLM"/>
    </source>
</evidence>
<sequence length="256" mass="27795">MSAKAFAFTSLLALTSALRSTPAQRRRDISDCSHTPGTQFYRCSNGYVGCYAQDPCALPTISSSSSTPTTTTPTSSTPTPTVADATPTATGLEITVPRSFNIYPQNGAQNQDEVPHVDLKKTDDGILVTTNALLFENVPSNAQNCRLQWRTEKEDDKSLFFVTGIGLVYSRQLLGWPEGDVTFESLKPFQDNETGFRGGLDFTGWESDPRSHGGPRVNCAEQIAIELKGSEGGDGENRVFIANTKTNGMYLTYDLA</sequence>
<organism evidence="3 4">
    <name type="scientific">Lophiostoma macrostomum CBS 122681</name>
    <dbReference type="NCBI Taxonomy" id="1314788"/>
    <lineage>
        <taxon>Eukaryota</taxon>
        <taxon>Fungi</taxon>
        <taxon>Dikarya</taxon>
        <taxon>Ascomycota</taxon>
        <taxon>Pezizomycotina</taxon>
        <taxon>Dothideomycetes</taxon>
        <taxon>Pleosporomycetidae</taxon>
        <taxon>Pleosporales</taxon>
        <taxon>Lophiostomataceae</taxon>
        <taxon>Lophiostoma</taxon>
    </lineage>
</organism>
<gene>
    <name evidence="3" type="ORF">K491DRAFT_696106</name>
</gene>
<name>A0A6A6SW17_9PLEO</name>
<reference evidence="3" key="1">
    <citation type="journal article" date="2020" name="Stud. Mycol.">
        <title>101 Dothideomycetes genomes: a test case for predicting lifestyles and emergence of pathogens.</title>
        <authorList>
            <person name="Haridas S."/>
            <person name="Albert R."/>
            <person name="Binder M."/>
            <person name="Bloem J."/>
            <person name="Labutti K."/>
            <person name="Salamov A."/>
            <person name="Andreopoulos B."/>
            <person name="Baker S."/>
            <person name="Barry K."/>
            <person name="Bills G."/>
            <person name="Bluhm B."/>
            <person name="Cannon C."/>
            <person name="Castanera R."/>
            <person name="Culley D."/>
            <person name="Daum C."/>
            <person name="Ezra D."/>
            <person name="Gonzalez J."/>
            <person name="Henrissat B."/>
            <person name="Kuo A."/>
            <person name="Liang C."/>
            <person name="Lipzen A."/>
            <person name="Lutzoni F."/>
            <person name="Magnuson J."/>
            <person name="Mondo S."/>
            <person name="Nolan M."/>
            <person name="Ohm R."/>
            <person name="Pangilinan J."/>
            <person name="Park H.-J."/>
            <person name="Ramirez L."/>
            <person name="Alfaro M."/>
            <person name="Sun H."/>
            <person name="Tritt A."/>
            <person name="Yoshinaga Y."/>
            <person name="Zwiers L.-H."/>
            <person name="Turgeon B."/>
            <person name="Goodwin S."/>
            <person name="Spatafora J."/>
            <person name="Crous P."/>
            <person name="Grigoriev I."/>
        </authorList>
    </citation>
    <scope>NUCLEOTIDE SEQUENCE</scope>
    <source>
        <strain evidence="3">CBS 122681</strain>
    </source>
</reference>
<dbReference type="EMBL" id="MU004415">
    <property type="protein sequence ID" value="KAF2651879.1"/>
    <property type="molecule type" value="Genomic_DNA"/>
</dbReference>
<feature type="signal peptide" evidence="2">
    <location>
        <begin position="1"/>
        <end position="17"/>
    </location>
</feature>
<dbReference type="Proteomes" id="UP000799324">
    <property type="component" value="Unassembled WGS sequence"/>
</dbReference>
<keyword evidence="2" id="KW-0732">Signal</keyword>